<protein>
    <submittedName>
        <fullName evidence="2">Uncharacterized protein</fullName>
    </submittedName>
</protein>
<organism evidence="2 3">
    <name type="scientific">Brassica cretica</name>
    <name type="common">Mustard</name>
    <dbReference type="NCBI Taxonomy" id="69181"/>
    <lineage>
        <taxon>Eukaryota</taxon>
        <taxon>Viridiplantae</taxon>
        <taxon>Streptophyta</taxon>
        <taxon>Embryophyta</taxon>
        <taxon>Tracheophyta</taxon>
        <taxon>Spermatophyta</taxon>
        <taxon>Magnoliopsida</taxon>
        <taxon>eudicotyledons</taxon>
        <taxon>Gunneridae</taxon>
        <taxon>Pentapetalae</taxon>
        <taxon>rosids</taxon>
        <taxon>malvids</taxon>
        <taxon>Brassicales</taxon>
        <taxon>Brassicaceae</taxon>
        <taxon>Brassiceae</taxon>
        <taxon>Brassica</taxon>
    </lineage>
</organism>
<feature type="compositionally biased region" description="Basic and acidic residues" evidence="1">
    <location>
        <begin position="1"/>
        <end position="10"/>
    </location>
</feature>
<dbReference type="Proteomes" id="UP000712600">
    <property type="component" value="Unassembled WGS sequence"/>
</dbReference>
<name>A0A8S9R991_BRACR</name>
<evidence type="ECO:0000313" key="3">
    <source>
        <dbReference type="Proteomes" id="UP000712600"/>
    </source>
</evidence>
<dbReference type="EMBL" id="QGKX02000996">
    <property type="protein sequence ID" value="KAF3560212.1"/>
    <property type="molecule type" value="Genomic_DNA"/>
</dbReference>
<gene>
    <name evidence="2" type="ORF">F2Q69_00011587</name>
</gene>
<feature type="region of interest" description="Disordered" evidence="1">
    <location>
        <begin position="1"/>
        <end position="26"/>
    </location>
</feature>
<accession>A0A8S9R991</accession>
<sequence>MSLDSSDPKEYSSPPLASNDHISSSKPCPNFALLFFWVSRMYGREVWSYGRWYGSPVRTTRPI</sequence>
<evidence type="ECO:0000313" key="2">
    <source>
        <dbReference type="EMBL" id="KAF3560212.1"/>
    </source>
</evidence>
<dbReference type="AlphaFoldDB" id="A0A8S9R991"/>
<evidence type="ECO:0000256" key="1">
    <source>
        <dbReference type="SAM" id="MobiDB-lite"/>
    </source>
</evidence>
<comment type="caution">
    <text evidence="2">The sequence shown here is derived from an EMBL/GenBank/DDBJ whole genome shotgun (WGS) entry which is preliminary data.</text>
</comment>
<reference evidence="2" key="1">
    <citation type="submission" date="2019-12" db="EMBL/GenBank/DDBJ databases">
        <title>Genome sequencing and annotation of Brassica cretica.</title>
        <authorList>
            <person name="Studholme D.J."/>
            <person name="Sarris P."/>
        </authorList>
    </citation>
    <scope>NUCLEOTIDE SEQUENCE</scope>
    <source>
        <strain evidence="2">PFS-109/04</strain>
        <tissue evidence="2">Leaf</tissue>
    </source>
</reference>
<proteinExistence type="predicted"/>